<protein>
    <submittedName>
        <fullName evidence="3">Uncharacterized protein</fullName>
    </submittedName>
</protein>
<name>A0A402BB60_9CHLR</name>
<evidence type="ECO:0000313" key="3">
    <source>
        <dbReference type="EMBL" id="GCE28585.1"/>
    </source>
</evidence>
<feature type="compositionally biased region" description="Low complexity" evidence="1">
    <location>
        <begin position="102"/>
        <end position="115"/>
    </location>
</feature>
<feature type="compositionally biased region" description="Polar residues" evidence="1">
    <location>
        <begin position="1"/>
        <end position="14"/>
    </location>
</feature>
<feature type="region of interest" description="Disordered" evidence="1">
    <location>
        <begin position="68"/>
        <end position="141"/>
    </location>
</feature>
<evidence type="ECO:0000256" key="1">
    <source>
        <dbReference type="SAM" id="MobiDB-lite"/>
    </source>
</evidence>
<evidence type="ECO:0000256" key="2">
    <source>
        <dbReference type="SAM" id="Phobius"/>
    </source>
</evidence>
<reference evidence="4" key="1">
    <citation type="submission" date="2018-12" db="EMBL/GenBank/DDBJ databases">
        <title>Tengunoibacter tsumagoiensis gen. nov., sp. nov., Dictyobacter kobayashii sp. nov., D. alpinus sp. nov., and D. joshuensis sp. nov. and description of Dictyobacteraceae fam. nov. within the order Ktedonobacterales isolated from Tengu-no-mugimeshi.</title>
        <authorList>
            <person name="Wang C.M."/>
            <person name="Zheng Y."/>
            <person name="Sakai Y."/>
            <person name="Toyoda A."/>
            <person name="Minakuchi Y."/>
            <person name="Abe K."/>
            <person name="Yokota A."/>
            <person name="Yabe S."/>
        </authorList>
    </citation>
    <scope>NUCLEOTIDE SEQUENCE [LARGE SCALE GENOMIC DNA]</scope>
    <source>
        <strain evidence="4">Uno16</strain>
    </source>
</reference>
<sequence>MEINPNNYDRQTTRIGKPPAGQKVRPPQKMPKAQALEMANKLKHWFAVSSILGFGAFGGLVALHQVGSTTSTATTSTQATTSTSSQTSKSISQPQEGNNIGTTTATPTATATSTPTPTPVDSGTTNNFPAPAGPVSGTSAS</sequence>
<dbReference type="AlphaFoldDB" id="A0A402BB60"/>
<organism evidence="3 4">
    <name type="scientific">Dictyobacter alpinus</name>
    <dbReference type="NCBI Taxonomy" id="2014873"/>
    <lineage>
        <taxon>Bacteria</taxon>
        <taxon>Bacillati</taxon>
        <taxon>Chloroflexota</taxon>
        <taxon>Ktedonobacteria</taxon>
        <taxon>Ktedonobacterales</taxon>
        <taxon>Dictyobacteraceae</taxon>
        <taxon>Dictyobacter</taxon>
    </lineage>
</organism>
<keyword evidence="4" id="KW-1185">Reference proteome</keyword>
<keyword evidence="2" id="KW-0472">Membrane</keyword>
<feature type="compositionally biased region" description="Low complexity" evidence="1">
    <location>
        <begin position="68"/>
        <end position="88"/>
    </location>
</feature>
<gene>
    <name evidence="3" type="ORF">KDA_40690</name>
</gene>
<dbReference type="Proteomes" id="UP000287171">
    <property type="component" value="Unassembled WGS sequence"/>
</dbReference>
<proteinExistence type="predicted"/>
<feature type="region of interest" description="Disordered" evidence="1">
    <location>
        <begin position="1"/>
        <end position="32"/>
    </location>
</feature>
<keyword evidence="2" id="KW-0812">Transmembrane</keyword>
<feature type="compositionally biased region" description="Polar residues" evidence="1">
    <location>
        <begin position="89"/>
        <end position="101"/>
    </location>
</feature>
<keyword evidence="2" id="KW-1133">Transmembrane helix</keyword>
<feature type="transmembrane region" description="Helical" evidence="2">
    <location>
        <begin position="45"/>
        <end position="63"/>
    </location>
</feature>
<comment type="caution">
    <text evidence="3">The sequence shown here is derived from an EMBL/GenBank/DDBJ whole genome shotgun (WGS) entry which is preliminary data.</text>
</comment>
<accession>A0A402BB60</accession>
<dbReference type="RefSeq" id="WP_307720619.1">
    <property type="nucleotide sequence ID" value="NZ_BIFT01000001.1"/>
</dbReference>
<evidence type="ECO:0000313" key="4">
    <source>
        <dbReference type="Proteomes" id="UP000287171"/>
    </source>
</evidence>
<dbReference type="EMBL" id="BIFT01000001">
    <property type="protein sequence ID" value="GCE28585.1"/>
    <property type="molecule type" value="Genomic_DNA"/>
</dbReference>